<sequence length="190" mass="21333">MSSSPESRYIRNIDAQRLPPQKTIEGLGKSAEGIVIDCMNEKLRDKGMTVRPATKFEDSGVKHEGGKQVDAVVYYMGGKPAMCIQITTAQNQSFQMEKVKQLTEKPFVRLEEMKNGDVPIPKVVVGLNPKDVESFLNNPDFSQHPQIWEKISSNITECLQSVQNMTKYDKEKAKAQELLLIFQSEGSTSH</sequence>
<evidence type="ECO:0000313" key="1">
    <source>
        <dbReference type="EMBL" id="KKT23726.1"/>
    </source>
</evidence>
<name>A0A0G1FMR9_9BACT</name>
<protein>
    <submittedName>
        <fullName evidence="1">Uncharacterized protein</fullName>
    </submittedName>
</protein>
<gene>
    <name evidence="1" type="ORF">UW07_C0021G0010</name>
</gene>
<accession>A0A0G1FMR9</accession>
<dbReference type="EMBL" id="LCGX01000021">
    <property type="protein sequence ID" value="KKT23726.1"/>
    <property type="molecule type" value="Genomic_DNA"/>
</dbReference>
<comment type="caution">
    <text evidence="1">The sequence shown here is derived from an EMBL/GenBank/DDBJ whole genome shotgun (WGS) entry which is preliminary data.</text>
</comment>
<reference evidence="1 2" key="1">
    <citation type="journal article" date="2015" name="Nature">
        <title>rRNA introns, odd ribosomes, and small enigmatic genomes across a large radiation of phyla.</title>
        <authorList>
            <person name="Brown C.T."/>
            <person name="Hug L.A."/>
            <person name="Thomas B.C."/>
            <person name="Sharon I."/>
            <person name="Castelle C.J."/>
            <person name="Singh A."/>
            <person name="Wilkins M.J."/>
            <person name="Williams K.H."/>
            <person name="Banfield J.F."/>
        </authorList>
    </citation>
    <scope>NUCLEOTIDE SEQUENCE [LARGE SCALE GENOMIC DNA]</scope>
</reference>
<organism evidence="1 2">
    <name type="scientific">Candidatus Nomurabacteria bacterium GW2011_GWF2_43_8</name>
    <dbReference type="NCBI Taxonomy" id="1618779"/>
    <lineage>
        <taxon>Bacteria</taxon>
        <taxon>Candidatus Nomuraibacteriota</taxon>
    </lineage>
</organism>
<proteinExistence type="predicted"/>
<dbReference type="Proteomes" id="UP000033831">
    <property type="component" value="Unassembled WGS sequence"/>
</dbReference>
<evidence type="ECO:0000313" key="2">
    <source>
        <dbReference type="Proteomes" id="UP000033831"/>
    </source>
</evidence>
<dbReference type="AlphaFoldDB" id="A0A0G1FMR9"/>